<reference evidence="3 4" key="1">
    <citation type="submission" date="2019-09" db="EMBL/GenBank/DDBJ databases">
        <authorList>
            <person name="Chen X.-Y."/>
        </authorList>
    </citation>
    <scope>NUCLEOTIDE SEQUENCE [LARGE SCALE GENOMIC DNA]</scope>
    <source>
        <strain evidence="3 4">NY5</strain>
    </source>
</reference>
<gene>
    <name evidence="3" type="ORF">F0M18_16975</name>
</gene>
<proteinExistence type="predicted"/>
<keyword evidence="1 3" id="KW-0378">Hydrolase</keyword>
<dbReference type="PANTHER" id="PTHR48081">
    <property type="entry name" value="AB HYDROLASE SUPERFAMILY PROTEIN C4A8.06C"/>
    <property type="match status" value="1"/>
</dbReference>
<dbReference type="Pfam" id="PF20434">
    <property type="entry name" value="BD-FAE"/>
    <property type="match status" value="1"/>
</dbReference>
<keyword evidence="4" id="KW-1185">Reference proteome</keyword>
<dbReference type="EMBL" id="VTUX01000009">
    <property type="protein sequence ID" value="KAA1188895.1"/>
    <property type="molecule type" value="Genomic_DNA"/>
</dbReference>
<evidence type="ECO:0000256" key="1">
    <source>
        <dbReference type="ARBA" id="ARBA00022801"/>
    </source>
</evidence>
<sequence>MSRSAFHSALRAGVILMTGFLAACTDLGLRAVSAPSELLGDMRVESDIPYGNKAHQGLDLYFPAAAAGATAPQRLVIFVYGGDWTSGNKDGYAFVADALTAAGYTVAIPDYAKYPDVTFPDFVADVALAVSWLAGNGGRFEHVDEIVLMGHSAGAHTGALLVTDPRFLGAHQFPLQRIDAFVGLAGPYAYLPQNQKYRDIFGNLEDYQQMQPLHFLSGSEPPMLLLHGEDDSTVLPLHTQKFADKATALGVDVSVHIYPGRGHANLVLALSRLQSENNAVREDILSFLER</sequence>
<dbReference type="AlphaFoldDB" id="A0A5B0WRE8"/>
<organism evidence="3 4">
    <name type="scientific">Pseudohalioglobus sediminis</name>
    <dbReference type="NCBI Taxonomy" id="2606449"/>
    <lineage>
        <taxon>Bacteria</taxon>
        <taxon>Pseudomonadati</taxon>
        <taxon>Pseudomonadota</taxon>
        <taxon>Gammaproteobacteria</taxon>
        <taxon>Cellvibrionales</taxon>
        <taxon>Halieaceae</taxon>
        <taxon>Pseudohalioglobus</taxon>
    </lineage>
</organism>
<evidence type="ECO:0000313" key="4">
    <source>
        <dbReference type="Proteomes" id="UP000323708"/>
    </source>
</evidence>
<accession>A0A5B0WRE8</accession>
<name>A0A5B0WRE8_9GAMM</name>
<comment type="caution">
    <text evidence="3">The sequence shown here is derived from an EMBL/GenBank/DDBJ whole genome shotgun (WGS) entry which is preliminary data.</text>
</comment>
<dbReference type="SUPFAM" id="SSF53474">
    <property type="entry name" value="alpha/beta-Hydrolases"/>
    <property type="match status" value="1"/>
</dbReference>
<dbReference type="GO" id="GO:0016787">
    <property type="term" value="F:hydrolase activity"/>
    <property type="evidence" value="ECO:0007669"/>
    <property type="project" value="UniProtKB-KW"/>
</dbReference>
<dbReference type="InterPro" id="IPR029058">
    <property type="entry name" value="AB_hydrolase_fold"/>
</dbReference>
<dbReference type="InterPro" id="IPR049492">
    <property type="entry name" value="BD-FAE-like_dom"/>
</dbReference>
<dbReference type="PROSITE" id="PS51257">
    <property type="entry name" value="PROKAR_LIPOPROTEIN"/>
    <property type="match status" value="1"/>
</dbReference>
<feature type="domain" description="BD-FAE-like" evidence="2">
    <location>
        <begin position="58"/>
        <end position="245"/>
    </location>
</feature>
<dbReference type="Gene3D" id="3.40.50.1820">
    <property type="entry name" value="alpha/beta hydrolase"/>
    <property type="match status" value="1"/>
</dbReference>
<dbReference type="RefSeq" id="WP_149612658.1">
    <property type="nucleotide sequence ID" value="NZ_VTUX01000009.1"/>
</dbReference>
<protein>
    <submittedName>
        <fullName evidence="3">Alpha/beta hydrolase</fullName>
    </submittedName>
</protein>
<evidence type="ECO:0000313" key="3">
    <source>
        <dbReference type="EMBL" id="KAA1188895.1"/>
    </source>
</evidence>
<dbReference type="Proteomes" id="UP000323708">
    <property type="component" value="Unassembled WGS sequence"/>
</dbReference>
<dbReference type="InterPro" id="IPR050300">
    <property type="entry name" value="GDXG_lipolytic_enzyme"/>
</dbReference>
<dbReference type="PANTHER" id="PTHR48081:SF33">
    <property type="entry name" value="KYNURENINE FORMAMIDASE"/>
    <property type="match status" value="1"/>
</dbReference>
<evidence type="ECO:0000259" key="2">
    <source>
        <dbReference type="Pfam" id="PF20434"/>
    </source>
</evidence>